<dbReference type="AlphaFoldDB" id="A0A285U9W6"/>
<name>A0A285U9W6_9BACL</name>
<dbReference type="Gene3D" id="3.40.630.190">
    <property type="entry name" value="LCP protein"/>
    <property type="match status" value="1"/>
</dbReference>
<evidence type="ECO:0000256" key="1">
    <source>
        <dbReference type="ARBA" id="ARBA00006068"/>
    </source>
</evidence>
<dbReference type="InterPro" id="IPR050922">
    <property type="entry name" value="LytR/CpsA/Psr_CW_biosynth"/>
</dbReference>
<evidence type="ECO:0000259" key="2">
    <source>
        <dbReference type="Pfam" id="PF03816"/>
    </source>
</evidence>
<sequence length="305" mass="34003">MKKVWKWVGIVALVVVAIAVIVAVKVYNDVKQTVDEIYTPISEEKEDWVSDKRNEAIDVADKHPFSALILGVDERTGDVGRSDTMILLTVNPEEGTTKMLSIPRDTYTEIIGMGTKDKINHAYAFGGMEMSVLTVEALLDIPIDYVAKVNMEGFMEIVDFVGGITVQNSFAFTAGSATFEEGPISLDGEQALAYVRMRYDDPSGDFGRQDRQKQVIQEVLKKGVSLNSVFNYQSALDILKNNVAMNITFEEIQNIQKNYGGSFSNIDQLYFKNGEGTRIDGIYYYIPNESELAEIQATLQHHLGI</sequence>
<dbReference type="InterPro" id="IPR004474">
    <property type="entry name" value="LytR_CpsA_psr"/>
</dbReference>
<dbReference type="Proteomes" id="UP000219252">
    <property type="component" value="Unassembled WGS sequence"/>
</dbReference>
<feature type="domain" description="Cell envelope-related transcriptional attenuator" evidence="2">
    <location>
        <begin position="81"/>
        <end position="222"/>
    </location>
</feature>
<dbReference type="PANTHER" id="PTHR33392:SF6">
    <property type="entry name" value="POLYISOPRENYL-TEICHOIC ACID--PEPTIDOGLYCAN TEICHOIC ACID TRANSFERASE TAGU"/>
    <property type="match status" value="1"/>
</dbReference>
<comment type="similarity">
    <text evidence="1">Belongs to the LytR/CpsA/Psr (LCP) family.</text>
</comment>
<protein>
    <submittedName>
        <fullName evidence="3">LytR family transcriptional attenuator</fullName>
    </submittedName>
</protein>
<reference evidence="4" key="1">
    <citation type="submission" date="2017-08" db="EMBL/GenBank/DDBJ databases">
        <authorList>
            <person name="Varghese N."/>
            <person name="Submissions S."/>
        </authorList>
    </citation>
    <scope>NUCLEOTIDE SEQUENCE [LARGE SCALE GENOMIC DNA]</scope>
    <source>
        <strain evidence="4">JC23</strain>
    </source>
</reference>
<evidence type="ECO:0000313" key="3">
    <source>
        <dbReference type="EMBL" id="SOC38487.1"/>
    </source>
</evidence>
<keyword evidence="4" id="KW-1185">Reference proteome</keyword>
<organism evidence="3 4">
    <name type="scientific">Ureibacillus acetophenoni</name>
    <dbReference type="NCBI Taxonomy" id="614649"/>
    <lineage>
        <taxon>Bacteria</taxon>
        <taxon>Bacillati</taxon>
        <taxon>Bacillota</taxon>
        <taxon>Bacilli</taxon>
        <taxon>Bacillales</taxon>
        <taxon>Caryophanaceae</taxon>
        <taxon>Ureibacillus</taxon>
    </lineage>
</organism>
<evidence type="ECO:0000313" key="4">
    <source>
        <dbReference type="Proteomes" id="UP000219252"/>
    </source>
</evidence>
<dbReference type="RefSeq" id="WP_097149144.1">
    <property type="nucleotide sequence ID" value="NZ_OBQC01000004.1"/>
</dbReference>
<dbReference type="PANTHER" id="PTHR33392">
    <property type="entry name" value="POLYISOPRENYL-TEICHOIC ACID--PEPTIDOGLYCAN TEICHOIC ACID TRANSFERASE TAGU"/>
    <property type="match status" value="1"/>
</dbReference>
<gene>
    <name evidence="3" type="ORF">SAMN05877842_104150</name>
</gene>
<dbReference type="OrthoDB" id="27330at2"/>
<dbReference type="EMBL" id="OBQC01000004">
    <property type="protein sequence ID" value="SOC38487.1"/>
    <property type="molecule type" value="Genomic_DNA"/>
</dbReference>
<dbReference type="Pfam" id="PF03816">
    <property type="entry name" value="LytR_cpsA_psr"/>
    <property type="match status" value="1"/>
</dbReference>
<accession>A0A285U9W6</accession>
<dbReference type="NCBIfam" id="TIGR00350">
    <property type="entry name" value="lytR_cpsA_psr"/>
    <property type="match status" value="1"/>
</dbReference>
<proteinExistence type="inferred from homology"/>